<keyword evidence="2" id="KW-0067">ATP-binding</keyword>
<keyword evidence="1" id="KW-0547">Nucleotide-binding</keyword>
<dbReference type="PROSITE" id="PS00211">
    <property type="entry name" value="ABC_TRANSPORTER_1"/>
    <property type="match status" value="1"/>
</dbReference>
<dbReference type="SUPFAM" id="SSF52540">
    <property type="entry name" value="P-loop containing nucleoside triphosphate hydrolases"/>
    <property type="match status" value="1"/>
</dbReference>
<protein>
    <recommendedName>
        <fullName evidence="4">ABC transporter domain-containing protein</fullName>
    </recommendedName>
</protein>
<dbReference type="InterPro" id="IPR003593">
    <property type="entry name" value="AAA+_ATPase"/>
</dbReference>
<comment type="caution">
    <text evidence="5">The sequence shown here is derived from an EMBL/GenBank/DDBJ whole genome shotgun (WGS) entry which is preliminary data.</text>
</comment>
<feature type="domain" description="ABC transporter" evidence="4">
    <location>
        <begin position="376"/>
        <end position="607"/>
    </location>
</feature>
<dbReference type="STRING" id="2316362.A0A4Q2DUB1"/>
<keyword evidence="6" id="KW-1185">Reference proteome</keyword>
<evidence type="ECO:0000259" key="4">
    <source>
        <dbReference type="PROSITE" id="PS50893"/>
    </source>
</evidence>
<feature type="region of interest" description="Disordered" evidence="3">
    <location>
        <begin position="1"/>
        <end position="27"/>
    </location>
</feature>
<dbReference type="Gene3D" id="3.40.50.300">
    <property type="entry name" value="P-loop containing nucleotide triphosphate hydrolases"/>
    <property type="match status" value="1"/>
</dbReference>
<dbReference type="InterPro" id="IPR027417">
    <property type="entry name" value="P-loop_NTPase"/>
</dbReference>
<dbReference type="SMART" id="SM00382">
    <property type="entry name" value="AAA"/>
    <property type="match status" value="1"/>
</dbReference>
<dbReference type="PANTHER" id="PTHR24221:SF632">
    <property type="entry name" value="ATP-DEPENDENT LIPID A-CORE FLIPPASE"/>
    <property type="match status" value="1"/>
</dbReference>
<name>A0A4Q2DUB1_9AGAR</name>
<proteinExistence type="predicted"/>
<dbReference type="Pfam" id="PF00005">
    <property type="entry name" value="ABC_tran"/>
    <property type="match status" value="1"/>
</dbReference>
<evidence type="ECO:0000313" key="5">
    <source>
        <dbReference type="EMBL" id="RXW23819.1"/>
    </source>
</evidence>
<dbReference type="AlphaFoldDB" id="A0A4Q2DUB1"/>
<reference evidence="5 6" key="1">
    <citation type="submission" date="2019-01" db="EMBL/GenBank/DDBJ databases">
        <title>Draft genome sequence of Psathyrella aberdarensis IHI B618.</title>
        <authorList>
            <person name="Buettner E."/>
            <person name="Kellner H."/>
        </authorList>
    </citation>
    <scope>NUCLEOTIDE SEQUENCE [LARGE SCALE GENOMIC DNA]</scope>
    <source>
        <strain evidence="5 6">IHI B618</strain>
    </source>
</reference>
<dbReference type="GO" id="GO:0034040">
    <property type="term" value="F:ATPase-coupled lipid transmembrane transporter activity"/>
    <property type="evidence" value="ECO:0007669"/>
    <property type="project" value="TreeGrafter"/>
</dbReference>
<evidence type="ECO:0000256" key="3">
    <source>
        <dbReference type="SAM" id="MobiDB-lite"/>
    </source>
</evidence>
<gene>
    <name evidence="5" type="ORF">EST38_g2038</name>
</gene>
<dbReference type="PROSITE" id="PS50893">
    <property type="entry name" value="ABC_TRANSPORTER_2"/>
    <property type="match status" value="1"/>
</dbReference>
<dbReference type="CDD" id="cd03228">
    <property type="entry name" value="ABCC_MRP_Like"/>
    <property type="match status" value="1"/>
</dbReference>
<dbReference type="OrthoDB" id="6500128at2759"/>
<dbReference type="PANTHER" id="PTHR24221">
    <property type="entry name" value="ATP-BINDING CASSETTE SUB-FAMILY B"/>
    <property type="match status" value="1"/>
</dbReference>
<evidence type="ECO:0000313" key="6">
    <source>
        <dbReference type="Proteomes" id="UP000290288"/>
    </source>
</evidence>
<dbReference type="EMBL" id="SDEE01000032">
    <property type="protein sequence ID" value="RXW23819.1"/>
    <property type="molecule type" value="Genomic_DNA"/>
</dbReference>
<accession>A0A4Q2DUB1</accession>
<evidence type="ECO:0000256" key="1">
    <source>
        <dbReference type="ARBA" id="ARBA00022741"/>
    </source>
</evidence>
<organism evidence="5 6">
    <name type="scientific">Candolleomyces aberdarensis</name>
    <dbReference type="NCBI Taxonomy" id="2316362"/>
    <lineage>
        <taxon>Eukaryota</taxon>
        <taxon>Fungi</taxon>
        <taxon>Dikarya</taxon>
        <taxon>Basidiomycota</taxon>
        <taxon>Agaricomycotina</taxon>
        <taxon>Agaricomycetes</taxon>
        <taxon>Agaricomycetidae</taxon>
        <taxon>Agaricales</taxon>
        <taxon>Agaricineae</taxon>
        <taxon>Psathyrellaceae</taxon>
        <taxon>Candolleomyces</taxon>
    </lineage>
</organism>
<evidence type="ECO:0000256" key="2">
    <source>
        <dbReference type="ARBA" id="ARBA00022840"/>
    </source>
</evidence>
<dbReference type="InterPro" id="IPR017871">
    <property type="entry name" value="ABC_transporter-like_CS"/>
</dbReference>
<feature type="compositionally biased region" description="Low complexity" evidence="3">
    <location>
        <begin position="7"/>
        <end position="27"/>
    </location>
</feature>
<dbReference type="InterPro" id="IPR003439">
    <property type="entry name" value="ABC_transporter-like_ATP-bd"/>
</dbReference>
<dbReference type="InterPro" id="IPR039421">
    <property type="entry name" value="Type_1_exporter"/>
</dbReference>
<dbReference type="GO" id="GO:0005524">
    <property type="term" value="F:ATP binding"/>
    <property type="evidence" value="ECO:0007669"/>
    <property type="project" value="UniProtKB-KW"/>
</dbReference>
<dbReference type="GO" id="GO:0016887">
    <property type="term" value="F:ATP hydrolysis activity"/>
    <property type="evidence" value="ECO:0007669"/>
    <property type="project" value="InterPro"/>
</dbReference>
<dbReference type="Proteomes" id="UP000290288">
    <property type="component" value="Unassembled WGS sequence"/>
</dbReference>
<sequence length="626" mass="68835">MSTKVATSNSRDSTYSNSSSGSQYSPSPNVRRLKWGIFDIAYEVPSLKKDDRMPGLDGDFARGGIVFSVLHFDAGSAFLSSWASRELEERKLILGGHLRSHFLPLLVDSSLRKEARFRCGDDGESLSSCLPSPWSFGDEVPAWRIINDLSVALRDTLTLISEVVAIVAIVRNSPLADAVVFTLLTVLVLVIVNLAPSNGVGGVGYTFWTENKSYHRLLALYTIAFDEKYRDAIVKDGLSEHLSSEYRAASDALGPIKANLLSLACSLPPPWYWTQAQTIVTEYPMALYVLICFNSLSTSSLVAISVFQYGINSLTQAVDAFRNGQDANSVLSVMKSAEKFMRVVGTVKSDDSREYGEKESLVDYRERAKASNGMRISLHKVTLQYPNESREALTNVSVKIKPGEFVLLVGVNGSGKTSLLKVLTGMLPPTSGEVKVNKRPLQEYAPSTIRKAISFVTHSEPIYPLSLAENIFIGLGNDLAQRALTADARQRMIHEATEFAGCTQLLQRLGEETILDPCRVVGQSLRGCGNGDIGKAAYRELKKNDPSQCVHALSPGEKQRLILARCLMRIKNRRTDLVVIDEGTSSLDPLSESIIIDHLNSIRQGKTMVFVTHRLGSFAEKADRIM</sequence>